<protein>
    <recommendedName>
        <fullName evidence="3">tRNA threonylcarbamoyladenosine biosynthesis protein TsaE</fullName>
    </recommendedName>
    <alternativeName>
        <fullName evidence="10">t(6)A37 threonylcarbamoyladenosine biosynthesis protein TsaE</fullName>
    </alternativeName>
</protein>
<proteinExistence type="inferred from homology"/>
<evidence type="ECO:0000256" key="1">
    <source>
        <dbReference type="ARBA" id="ARBA00004496"/>
    </source>
</evidence>
<evidence type="ECO:0000256" key="7">
    <source>
        <dbReference type="ARBA" id="ARBA00022741"/>
    </source>
</evidence>
<evidence type="ECO:0000256" key="9">
    <source>
        <dbReference type="ARBA" id="ARBA00022842"/>
    </source>
</evidence>
<name>A0ABS7P9Y0_9SPHN</name>
<dbReference type="NCBIfam" id="TIGR00150">
    <property type="entry name" value="T6A_YjeE"/>
    <property type="match status" value="1"/>
</dbReference>
<accession>A0ABS7P9Y0</accession>
<evidence type="ECO:0000256" key="2">
    <source>
        <dbReference type="ARBA" id="ARBA00007599"/>
    </source>
</evidence>
<dbReference type="Gene3D" id="3.40.50.300">
    <property type="entry name" value="P-loop containing nucleotide triphosphate hydrolases"/>
    <property type="match status" value="1"/>
</dbReference>
<keyword evidence="5" id="KW-0819">tRNA processing</keyword>
<keyword evidence="6" id="KW-0479">Metal-binding</keyword>
<dbReference type="Proteomes" id="UP000759298">
    <property type="component" value="Unassembled WGS sequence"/>
</dbReference>
<dbReference type="Pfam" id="PF02367">
    <property type="entry name" value="TsaE"/>
    <property type="match status" value="1"/>
</dbReference>
<keyword evidence="8" id="KW-0067">ATP-binding</keyword>
<evidence type="ECO:0000313" key="12">
    <source>
        <dbReference type="Proteomes" id="UP000759298"/>
    </source>
</evidence>
<evidence type="ECO:0000256" key="4">
    <source>
        <dbReference type="ARBA" id="ARBA00022490"/>
    </source>
</evidence>
<sequence length="152" mass="15835">MTRTMIDLPDLAAMEALGARIAAAMRPGDVIALSGPLGAGKTTLARAILRAAGHAGEVPSPTFTLIEMYEALQPPVAHADFYRLEDPAEVEELGLDDYREGAVLIAEWPKRAGGFAHEPACLTIDVSFAGANAGGGRKAIVEGGADWLGRAP</sequence>
<comment type="subcellular location">
    <subcellularLocation>
        <location evidence="1">Cytoplasm</location>
    </subcellularLocation>
</comment>
<gene>
    <name evidence="11" type="primary">tsaE</name>
    <name evidence="11" type="ORF">KYN89_02295</name>
</gene>
<evidence type="ECO:0000256" key="10">
    <source>
        <dbReference type="ARBA" id="ARBA00032441"/>
    </source>
</evidence>
<reference evidence="11 12" key="1">
    <citation type="submission" date="2021-07" db="EMBL/GenBank/DDBJ databases">
        <title>Alteriqipengyuania abyssalis NZ-12B nov, sp.nov isolated from deep sea sponge in pacific ocean.</title>
        <authorList>
            <person name="Tareen S."/>
            <person name="Wink J."/>
        </authorList>
    </citation>
    <scope>NUCLEOTIDE SEQUENCE [LARGE SCALE GENOMIC DNA]</scope>
    <source>
        <strain evidence="11 12">NZ-12B</strain>
    </source>
</reference>
<keyword evidence="9" id="KW-0460">Magnesium</keyword>
<dbReference type="InterPro" id="IPR027417">
    <property type="entry name" value="P-loop_NTPase"/>
</dbReference>
<dbReference type="EMBL" id="JAHWXP010000001">
    <property type="protein sequence ID" value="MBY8335870.1"/>
    <property type="molecule type" value="Genomic_DNA"/>
</dbReference>
<keyword evidence="7" id="KW-0547">Nucleotide-binding</keyword>
<keyword evidence="12" id="KW-1185">Reference proteome</keyword>
<evidence type="ECO:0000256" key="8">
    <source>
        <dbReference type="ARBA" id="ARBA00022840"/>
    </source>
</evidence>
<dbReference type="PANTHER" id="PTHR33540:SF2">
    <property type="entry name" value="TRNA THREONYLCARBAMOYLADENOSINE BIOSYNTHESIS PROTEIN TSAE"/>
    <property type="match status" value="1"/>
</dbReference>
<dbReference type="InterPro" id="IPR003442">
    <property type="entry name" value="T6A_TsaE"/>
</dbReference>
<comment type="similarity">
    <text evidence="2">Belongs to the TsaE family.</text>
</comment>
<keyword evidence="4" id="KW-0963">Cytoplasm</keyword>
<dbReference type="SUPFAM" id="SSF52540">
    <property type="entry name" value="P-loop containing nucleoside triphosphate hydrolases"/>
    <property type="match status" value="1"/>
</dbReference>
<dbReference type="PANTHER" id="PTHR33540">
    <property type="entry name" value="TRNA THREONYLCARBAMOYLADENOSINE BIOSYNTHESIS PROTEIN TSAE"/>
    <property type="match status" value="1"/>
</dbReference>
<organism evidence="11 12">
    <name type="scientific">Alteriqipengyuania abyssalis</name>
    <dbReference type="NCBI Taxonomy" id="2860200"/>
    <lineage>
        <taxon>Bacteria</taxon>
        <taxon>Pseudomonadati</taxon>
        <taxon>Pseudomonadota</taxon>
        <taxon>Alphaproteobacteria</taxon>
        <taxon>Sphingomonadales</taxon>
        <taxon>Erythrobacteraceae</taxon>
        <taxon>Alteriqipengyuania</taxon>
    </lineage>
</organism>
<evidence type="ECO:0000256" key="5">
    <source>
        <dbReference type="ARBA" id="ARBA00022694"/>
    </source>
</evidence>
<evidence type="ECO:0000313" key="11">
    <source>
        <dbReference type="EMBL" id="MBY8335870.1"/>
    </source>
</evidence>
<evidence type="ECO:0000256" key="6">
    <source>
        <dbReference type="ARBA" id="ARBA00022723"/>
    </source>
</evidence>
<evidence type="ECO:0000256" key="3">
    <source>
        <dbReference type="ARBA" id="ARBA00019010"/>
    </source>
</evidence>
<comment type="caution">
    <text evidence="11">The sequence shown here is derived from an EMBL/GenBank/DDBJ whole genome shotgun (WGS) entry which is preliminary data.</text>
</comment>